<proteinExistence type="predicted"/>
<name>A0AAE0HND6_9PEZI</name>
<dbReference type="AlphaFoldDB" id="A0AAE0HND6"/>
<feature type="compositionally biased region" description="Low complexity" evidence="1">
    <location>
        <begin position="483"/>
        <end position="492"/>
    </location>
</feature>
<evidence type="ECO:0000313" key="3">
    <source>
        <dbReference type="Proteomes" id="UP001278766"/>
    </source>
</evidence>
<reference evidence="2" key="1">
    <citation type="journal article" date="2023" name="Mol. Phylogenet. Evol.">
        <title>Genome-scale phylogeny and comparative genomics of the fungal order Sordariales.</title>
        <authorList>
            <person name="Hensen N."/>
            <person name="Bonometti L."/>
            <person name="Westerberg I."/>
            <person name="Brannstrom I.O."/>
            <person name="Guillou S."/>
            <person name="Cros-Aarteil S."/>
            <person name="Calhoun S."/>
            <person name="Haridas S."/>
            <person name="Kuo A."/>
            <person name="Mondo S."/>
            <person name="Pangilinan J."/>
            <person name="Riley R."/>
            <person name="LaButti K."/>
            <person name="Andreopoulos B."/>
            <person name="Lipzen A."/>
            <person name="Chen C."/>
            <person name="Yan M."/>
            <person name="Daum C."/>
            <person name="Ng V."/>
            <person name="Clum A."/>
            <person name="Steindorff A."/>
            <person name="Ohm R.A."/>
            <person name="Martin F."/>
            <person name="Silar P."/>
            <person name="Natvig D.O."/>
            <person name="Lalanne C."/>
            <person name="Gautier V."/>
            <person name="Ament-Velasquez S.L."/>
            <person name="Kruys A."/>
            <person name="Hutchinson M.I."/>
            <person name="Powell A.J."/>
            <person name="Barry K."/>
            <person name="Miller A.N."/>
            <person name="Grigoriev I.V."/>
            <person name="Debuchy R."/>
            <person name="Gladieux P."/>
            <person name="Hiltunen Thoren M."/>
            <person name="Johannesson H."/>
        </authorList>
    </citation>
    <scope>NUCLEOTIDE SEQUENCE</scope>
    <source>
        <strain evidence="2">CBS 168.71</strain>
    </source>
</reference>
<comment type="caution">
    <text evidence="2">The sequence shown here is derived from an EMBL/GenBank/DDBJ whole genome shotgun (WGS) entry which is preliminary data.</text>
</comment>
<reference evidence="2" key="2">
    <citation type="submission" date="2023-06" db="EMBL/GenBank/DDBJ databases">
        <authorList>
            <consortium name="Lawrence Berkeley National Laboratory"/>
            <person name="Haridas S."/>
            <person name="Hensen N."/>
            <person name="Bonometti L."/>
            <person name="Westerberg I."/>
            <person name="Brannstrom I.O."/>
            <person name="Guillou S."/>
            <person name="Cros-Aarteil S."/>
            <person name="Calhoun S."/>
            <person name="Kuo A."/>
            <person name="Mondo S."/>
            <person name="Pangilinan J."/>
            <person name="Riley R."/>
            <person name="Labutti K."/>
            <person name="Andreopoulos B."/>
            <person name="Lipzen A."/>
            <person name="Chen C."/>
            <person name="Yanf M."/>
            <person name="Daum C."/>
            <person name="Ng V."/>
            <person name="Clum A."/>
            <person name="Steindorff A."/>
            <person name="Ohm R."/>
            <person name="Martin F."/>
            <person name="Silar P."/>
            <person name="Natvig D."/>
            <person name="Lalanne C."/>
            <person name="Gautier V."/>
            <person name="Ament-Velasquez S.L."/>
            <person name="Kruys A."/>
            <person name="Hutchinson M.I."/>
            <person name="Powell A.J."/>
            <person name="Barry K."/>
            <person name="Miller A.N."/>
            <person name="Grigoriev I.V."/>
            <person name="Debuchy R."/>
            <person name="Gladieux P."/>
            <person name="Thoren M.H."/>
            <person name="Johannesson H."/>
        </authorList>
    </citation>
    <scope>NUCLEOTIDE SEQUENCE</scope>
    <source>
        <strain evidence="2">CBS 168.71</strain>
    </source>
</reference>
<evidence type="ECO:0000313" key="2">
    <source>
        <dbReference type="EMBL" id="KAK3299384.1"/>
    </source>
</evidence>
<feature type="region of interest" description="Disordered" evidence="1">
    <location>
        <begin position="481"/>
        <end position="518"/>
    </location>
</feature>
<protein>
    <submittedName>
        <fullName evidence="2">Uncharacterized protein</fullName>
    </submittedName>
</protein>
<feature type="region of interest" description="Disordered" evidence="1">
    <location>
        <begin position="394"/>
        <end position="414"/>
    </location>
</feature>
<dbReference type="GeneID" id="87837252"/>
<sequence length="569" mass="62592">MPCLRGIEVFLTTKAEDEQIPEYPHPEGTSARLLGALSSCPNGQLSQPKAGPTVAVYIPSIPGTPFSINYSVNTAPAAPCKYIFFRLYMNARPIAAWGIDPAVRPKGKVVKSLWSPCRLYTDRVGFEGRNFVFLPGQEHKPVAEDGGLIEIQVFRAKARRARAPRLEEFRFQENYGIAAPSIGLLDQPQDACFYDWHLLDAKDSPFATFRLHYRSLQNLKRLNLIPATELELLCSVSPKVLRTIAQAHAASELFDNTSEEQSWLSGSGSADEAVFHDYRDRTEDLDAGDEREEETEFYFLKSPPERFPAASSNFRVPQPSKALRDAYLESYLQRPLPELPVDAPNRLSRRSSAASALSTTLSITPSLQQYAEEDSLDPEEVEVGVAQLVELPPSESTLSFVPDSEPNPADYSISDYDASPKSADDFFSAEKLSPGRYLPTTGSGLERGIALLTSPKRTIFSAGARSRKSLPSDLYSHRELSRLESTTSSESEWAVANPSPDRASLAENSARRKFSPQTIKKTGRSLLAGLRKNKTSGSPGKMASMVLGRDVPKTKGGADIVERVAGSRI</sequence>
<dbReference type="Proteomes" id="UP001278766">
    <property type="component" value="Unassembled WGS sequence"/>
</dbReference>
<organism evidence="2 3">
    <name type="scientific">Chaetomium fimeti</name>
    <dbReference type="NCBI Taxonomy" id="1854472"/>
    <lineage>
        <taxon>Eukaryota</taxon>
        <taxon>Fungi</taxon>
        <taxon>Dikarya</taxon>
        <taxon>Ascomycota</taxon>
        <taxon>Pezizomycotina</taxon>
        <taxon>Sordariomycetes</taxon>
        <taxon>Sordariomycetidae</taxon>
        <taxon>Sordariales</taxon>
        <taxon>Chaetomiaceae</taxon>
        <taxon>Chaetomium</taxon>
    </lineage>
</organism>
<dbReference type="RefSeq" id="XP_062662898.1">
    <property type="nucleotide sequence ID" value="XM_062800304.1"/>
</dbReference>
<dbReference type="EMBL" id="JAUEPN010000002">
    <property type="protein sequence ID" value="KAK3299384.1"/>
    <property type="molecule type" value="Genomic_DNA"/>
</dbReference>
<keyword evidence="3" id="KW-1185">Reference proteome</keyword>
<evidence type="ECO:0000256" key="1">
    <source>
        <dbReference type="SAM" id="MobiDB-lite"/>
    </source>
</evidence>
<accession>A0AAE0HND6</accession>
<gene>
    <name evidence="2" type="ORF">B0H64DRAFT_316793</name>
</gene>